<reference evidence="1 2" key="1">
    <citation type="submission" date="2019-07" db="EMBL/GenBank/DDBJ databases">
        <title>The draft genome sequence of Aquimarina algiphila M91.</title>
        <authorList>
            <person name="Meng X."/>
        </authorList>
    </citation>
    <scope>NUCLEOTIDE SEQUENCE [LARGE SCALE GENOMIC DNA]</scope>
    <source>
        <strain evidence="1 2">M91</strain>
    </source>
</reference>
<name>A0A554VB14_9FLAO</name>
<dbReference type="EMBL" id="VLNR01000106">
    <property type="protein sequence ID" value="TSE03529.1"/>
    <property type="molecule type" value="Genomic_DNA"/>
</dbReference>
<dbReference type="Proteomes" id="UP000318833">
    <property type="component" value="Unassembled WGS sequence"/>
</dbReference>
<comment type="caution">
    <text evidence="1">The sequence shown here is derived from an EMBL/GenBank/DDBJ whole genome shotgun (WGS) entry which is preliminary data.</text>
</comment>
<dbReference type="AlphaFoldDB" id="A0A554VB14"/>
<dbReference type="InterPro" id="IPR046901">
    <property type="entry name" value="ABC-3C_MC5"/>
</dbReference>
<proteinExistence type="predicted"/>
<keyword evidence="2" id="KW-1185">Reference proteome</keyword>
<evidence type="ECO:0000313" key="2">
    <source>
        <dbReference type="Proteomes" id="UP000318833"/>
    </source>
</evidence>
<accession>A0A554VB14</accession>
<gene>
    <name evidence="1" type="ORF">FOF46_29010</name>
</gene>
<protein>
    <submittedName>
        <fullName evidence="1">Uncharacterized protein</fullName>
    </submittedName>
</protein>
<dbReference type="RefSeq" id="WP_143918951.1">
    <property type="nucleotide sequence ID" value="NZ_CANMIK010000101.1"/>
</dbReference>
<sequence>MIIYHPLTDVYHSINRGLILFNHFSKIEMDRYSIYDYFLLFPQDLRKTSLPNGFREFKKIKFQNKYNLIKNRKNTFKRLKEIQNITINSLIMYGIVDANDFKDKGILTVKNNSNFNQSSSETDEKVIELINKYFNNITLRELKERTKLTEYRYEHS</sequence>
<dbReference type="OrthoDB" id="9092598at2"/>
<dbReference type="Pfam" id="PF20291">
    <property type="entry name" value="MC5"/>
    <property type="match status" value="1"/>
</dbReference>
<organism evidence="1 2">
    <name type="scientific">Aquimarina algiphila</name>
    <dbReference type="NCBI Taxonomy" id="2047982"/>
    <lineage>
        <taxon>Bacteria</taxon>
        <taxon>Pseudomonadati</taxon>
        <taxon>Bacteroidota</taxon>
        <taxon>Flavobacteriia</taxon>
        <taxon>Flavobacteriales</taxon>
        <taxon>Flavobacteriaceae</taxon>
        <taxon>Aquimarina</taxon>
    </lineage>
</organism>
<evidence type="ECO:0000313" key="1">
    <source>
        <dbReference type="EMBL" id="TSE03529.1"/>
    </source>
</evidence>